<keyword evidence="2" id="KW-1133">Transmembrane helix</keyword>
<dbReference type="PANTHER" id="PTHR24416:SF611">
    <property type="entry name" value="TYROSINE-PROTEIN KINASE TRANSMEMBRANE RECEPTOR ROR"/>
    <property type="match status" value="1"/>
</dbReference>
<dbReference type="InterPro" id="IPR011009">
    <property type="entry name" value="Kinase-like_dom_sf"/>
</dbReference>
<dbReference type="Pfam" id="PF07714">
    <property type="entry name" value="PK_Tyr_Ser-Thr"/>
    <property type="match status" value="1"/>
</dbReference>
<dbReference type="GO" id="GO:0007169">
    <property type="term" value="P:cell surface receptor protein tyrosine kinase signaling pathway"/>
    <property type="evidence" value="ECO:0007669"/>
    <property type="project" value="TreeGrafter"/>
</dbReference>
<dbReference type="PANTHER" id="PTHR24416">
    <property type="entry name" value="TYROSINE-PROTEIN KINASE RECEPTOR"/>
    <property type="match status" value="1"/>
</dbReference>
<gene>
    <name evidence="4" type="ORF">GBAR_LOCUS15789</name>
</gene>
<comment type="caution">
    <text evidence="4">The sequence shown here is derived from an EMBL/GenBank/DDBJ whole genome shotgun (WGS) entry which is preliminary data.</text>
</comment>
<dbReference type="EMBL" id="CASHTH010002296">
    <property type="protein sequence ID" value="CAI8027677.1"/>
    <property type="molecule type" value="Genomic_DNA"/>
</dbReference>
<dbReference type="GO" id="GO:0043235">
    <property type="term" value="C:receptor complex"/>
    <property type="evidence" value="ECO:0007669"/>
    <property type="project" value="TreeGrafter"/>
</dbReference>
<dbReference type="Gene3D" id="1.10.510.10">
    <property type="entry name" value="Transferase(Phosphotransferase) domain 1"/>
    <property type="match status" value="1"/>
</dbReference>
<dbReference type="AlphaFoldDB" id="A0AA35SF13"/>
<organism evidence="4 5">
    <name type="scientific">Geodia barretti</name>
    <name type="common">Barrett's horny sponge</name>
    <dbReference type="NCBI Taxonomy" id="519541"/>
    <lineage>
        <taxon>Eukaryota</taxon>
        <taxon>Metazoa</taxon>
        <taxon>Porifera</taxon>
        <taxon>Demospongiae</taxon>
        <taxon>Heteroscleromorpha</taxon>
        <taxon>Tetractinellida</taxon>
        <taxon>Astrophorina</taxon>
        <taxon>Geodiidae</taxon>
        <taxon>Geodia</taxon>
    </lineage>
</organism>
<keyword evidence="2" id="KW-0472">Membrane</keyword>
<keyword evidence="5" id="KW-1185">Reference proteome</keyword>
<dbReference type="GO" id="GO:0005886">
    <property type="term" value="C:plasma membrane"/>
    <property type="evidence" value="ECO:0007669"/>
    <property type="project" value="TreeGrafter"/>
</dbReference>
<dbReference type="GO" id="GO:0005524">
    <property type="term" value="F:ATP binding"/>
    <property type="evidence" value="ECO:0007669"/>
    <property type="project" value="InterPro"/>
</dbReference>
<sequence length="520" mass="58264">MVVQIEMTAEDVSNEVRRYSILVGFLLVAVFVVPCVAFALLSKYCQKQRRKRRQPTVRSLLELQHKSSVFIRGIPIPEEEPMTLMGTKDSSSESTTTNSVNSYGPVGQVECPLEKFKDMEKTIALGSSLSCLDMWKVRIPSVVSRKEMIGKLVLIKKISALDAKAHIPCLKADIATLSRIPPHPHLLNLIGVCNSGGVPQAVMLEYPLHGRLHSFLVLKRKCLLSGNSKQWHGWLQRDSEKGVAEVVRSDMANLCSLLADAEVRCNPYSRPLNLTFTDTDLLLFALQIASAMDHLIQRNILHKGLSSENLMIGSEFYLKLTGIYTDNGNRHREPSMRQLKRTASGRNLFKWDAPEVMEMGQHTEKTEVWRFGMTVWEVSSLGDIPFADTPNRTLSEMVKSGQRPQAPENCSGRLYELMMECWDLNPNLRPTFSSILERIQNMILCKQEGIQSMGDDQDNRRHSNTSPDLIENGGSSPGLSEQLSPSLPLSPFSVSSLNLRRSRPSVDLEGIPEVNFETDA</sequence>
<reference evidence="4" key="1">
    <citation type="submission" date="2023-03" db="EMBL/GenBank/DDBJ databases">
        <authorList>
            <person name="Steffen K."/>
            <person name="Cardenas P."/>
        </authorList>
    </citation>
    <scope>NUCLEOTIDE SEQUENCE</scope>
</reference>
<feature type="transmembrane region" description="Helical" evidence="2">
    <location>
        <begin position="20"/>
        <end position="42"/>
    </location>
</feature>
<dbReference type="InterPro" id="IPR000719">
    <property type="entry name" value="Prot_kinase_dom"/>
</dbReference>
<evidence type="ECO:0000256" key="2">
    <source>
        <dbReference type="SAM" id="Phobius"/>
    </source>
</evidence>
<dbReference type="Proteomes" id="UP001174909">
    <property type="component" value="Unassembled WGS sequence"/>
</dbReference>
<evidence type="ECO:0000259" key="3">
    <source>
        <dbReference type="PROSITE" id="PS50011"/>
    </source>
</evidence>
<evidence type="ECO:0000313" key="4">
    <source>
        <dbReference type="EMBL" id="CAI8027677.1"/>
    </source>
</evidence>
<keyword evidence="2" id="KW-0812">Transmembrane</keyword>
<dbReference type="PROSITE" id="PS50011">
    <property type="entry name" value="PROTEIN_KINASE_DOM"/>
    <property type="match status" value="1"/>
</dbReference>
<dbReference type="InterPro" id="IPR001245">
    <property type="entry name" value="Ser-Thr/Tyr_kinase_cat_dom"/>
</dbReference>
<protein>
    <submittedName>
        <fullName evidence="4">Fibroblast growth factor receptor homolog 1</fullName>
    </submittedName>
</protein>
<feature type="region of interest" description="Disordered" evidence="1">
    <location>
        <begin position="452"/>
        <end position="487"/>
    </location>
</feature>
<feature type="compositionally biased region" description="Low complexity" evidence="1">
    <location>
        <begin position="477"/>
        <end position="487"/>
    </location>
</feature>
<keyword evidence="4" id="KW-0675">Receptor</keyword>
<dbReference type="SUPFAM" id="SSF56112">
    <property type="entry name" value="Protein kinase-like (PK-like)"/>
    <property type="match status" value="1"/>
</dbReference>
<proteinExistence type="predicted"/>
<name>A0AA35SF13_GEOBA</name>
<dbReference type="InterPro" id="IPR050122">
    <property type="entry name" value="RTK"/>
</dbReference>
<evidence type="ECO:0000256" key="1">
    <source>
        <dbReference type="SAM" id="MobiDB-lite"/>
    </source>
</evidence>
<accession>A0AA35SF13</accession>
<evidence type="ECO:0000313" key="5">
    <source>
        <dbReference type="Proteomes" id="UP001174909"/>
    </source>
</evidence>
<dbReference type="GO" id="GO:0004714">
    <property type="term" value="F:transmembrane receptor protein tyrosine kinase activity"/>
    <property type="evidence" value="ECO:0007669"/>
    <property type="project" value="TreeGrafter"/>
</dbReference>
<feature type="domain" description="Protein kinase" evidence="3">
    <location>
        <begin position="117"/>
        <end position="444"/>
    </location>
</feature>